<name>A0AAD7R2J1_9TELE</name>
<gene>
    <name evidence="1" type="ORF">AAFF_G00054310</name>
</gene>
<proteinExistence type="predicted"/>
<organism evidence="1 2">
    <name type="scientific">Aldrovandia affinis</name>
    <dbReference type="NCBI Taxonomy" id="143900"/>
    <lineage>
        <taxon>Eukaryota</taxon>
        <taxon>Metazoa</taxon>
        <taxon>Chordata</taxon>
        <taxon>Craniata</taxon>
        <taxon>Vertebrata</taxon>
        <taxon>Euteleostomi</taxon>
        <taxon>Actinopterygii</taxon>
        <taxon>Neopterygii</taxon>
        <taxon>Teleostei</taxon>
        <taxon>Notacanthiformes</taxon>
        <taxon>Halosauridae</taxon>
        <taxon>Aldrovandia</taxon>
    </lineage>
</organism>
<dbReference type="AlphaFoldDB" id="A0AAD7R2J1"/>
<evidence type="ECO:0000313" key="2">
    <source>
        <dbReference type="Proteomes" id="UP001221898"/>
    </source>
</evidence>
<dbReference type="PANTHER" id="PTHR22455">
    <property type="entry name" value="CILIA- AND FLAGELLA-ASSOCIATED PROTEIN 91"/>
    <property type="match status" value="1"/>
</dbReference>
<accession>A0AAD7R2J1</accession>
<feature type="non-terminal residue" evidence="1">
    <location>
        <position position="168"/>
    </location>
</feature>
<dbReference type="EMBL" id="JAINUG010001302">
    <property type="protein sequence ID" value="KAJ8357938.1"/>
    <property type="molecule type" value="Genomic_DNA"/>
</dbReference>
<reference evidence="1" key="1">
    <citation type="journal article" date="2023" name="Science">
        <title>Genome structures resolve the early diversification of teleost fishes.</title>
        <authorList>
            <person name="Parey E."/>
            <person name="Louis A."/>
            <person name="Montfort J."/>
            <person name="Bouchez O."/>
            <person name="Roques C."/>
            <person name="Iampietro C."/>
            <person name="Lluch J."/>
            <person name="Castinel A."/>
            <person name="Donnadieu C."/>
            <person name="Desvignes T."/>
            <person name="Floi Bucao C."/>
            <person name="Jouanno E."/>
            <person name="Wen M."/>
            <person name="Mejri S."/>
            <person name="Dirks R."/>
            <person name="Jansen H."/>
            <person name="Henkel C."/>
            <person name="Chen W.J."/>
            <person name="Zahm M."/>
            <person name="Cabau C."/>
            <person name="Klopp C."/>
            <person name="Thompson A.W."/>
            <person name="Robinson-Rechavi M."/>
            <person name="Braasch I."/>
            <person name="Lecointre G."/>
            <person name="Bobe J."/>
            <person name="Postlethwait J.H."/>
            <person name="Berthelot C."/>
            <person name="Roest Crollius H."/>
            <person name="Guiguen Y."/>
        </authorList>
    </citation>
    <scope>NUCLEOTIDE SEQUENCE</scope>
    <source>
        <strain evidence="1">NC1722</strain>
    </source>
</reference>
<keyword evidence="2" id="KW-1185">Reference proteome</keyword>
<dbReference type="InterPro" id="IPR026720">
    <property type="entry name" value="CFAP91"/>
</dbReference>
<dbReference type="Proteomes" id="UP001221898">
    <property type="component" value="Unassembled WGS sequence"/>
</dbReference>
<dbReference type="PANTHER" id="PTHR22455:SF10">
    <property type="entry name" value="CILIA- AND FLAGELLA-ASSOCIATED PROTEIN 91"/>
    <property type="match status" value="1"/>
</dbReference>
<sequence length="168" mass="19281">MSVGGTRTLNRRHEGHLRGYKQQRAHDYLYDPLCTLGSETDHARARIQALASLQRVRKVPQFKSMFSDLPHHPRYAVRLRVVDPVPAFIERRWRGHWDQRREALQRAGFSPAVHLHGNAGDCNISGADRWKYFKRPLIPFSQLVPPDVVFAAPTSPRFNMARAAARPP</sequence>
<evidence type="ECO:0000313" key="1">
    <source>
        <dbReference type="EMBL" id="KAJ8357938.1"/>
    </source>
</evidence>
<protein>
    <submittedName>
        <fullName evidence="1">Uncharacterized protein</fullName>
    </submittedName>
</protein>
<comment type="caution">
    <text evidence="1">The sequence shown here is derived from an EMBL/GenBank/DDBJ whole genome shotgun (WGS) entry which is preliminary data.</text>
</comment>